<keyword evidence="3" id="KW-1185">Reference proteome</keyword>
<feature type="compositionally biased region" description="Pro residues" evidence="1">
    <location>
        <begin position="157"/>
        <end position="168"/>
    </location>
</feature>
<dbReference type="RefSeq" id="WP_147282889.1">
    <property type="nucleotide sequence ID" value="NZ_QPJK01000005.1"/>
</dbReference>
<evidence type="ECO:0000313" key="3">
    <source>
        <dbReference type="Proteomes" id="UP000252884"/>
    </source>
</evidence>
<evidence type="ECO:0000313" key="2">
    <source>
        <dbReference type="EMBL" id="RCW70162.1"/>
    </source>
</evidence>
<proteinExistence type="predicted"/>
<feature type="region of interest" description="Disordered" evidence="1">
    <location>
        <begin position="146"/>
        <end position="168"/>
    </location>
</feature>
<name>A0A368XQ73_9BURK</name>
<sequence length="168" mass="17925">MSPTNSLSSSDLQRDLLVFMGLRMRVHRIGLAHWQAGARLRSWGVVPLHRNGDELLAPCGAREALWLGFWQDEEDGPGATVELHDRARGASASIVLPPEFQLTALRGADGTAHPIAPPAAHYALALSTGGAQCLLSLQLQPPREWAQAAGRAAPPALTGPPPLPPRYA</sequence>
<reference evidence="2 3" key="1">
    <citation type="submission" date="2018-07" db="EMBL/GenBank/DDBJ databases">
        <title>Genomic Encyclopedia of Type Strains, Phase IV (KMG-IV): sequencing the most valuable type-strain genomes for metagenomic binning, comparative biology and taxonomic classification.</title>
        <authorList>
            <person name="Goeker M."/>
        </authorList>
    </citation>
    <scope>NUCLEOTIDE SEQUENCE [LARGE SCALE GENOMIC DNA]</scope>
    <source>
        <strain evidence="2 3">DSM 21634</strain>
    </source>
</reference>
<dbReference type="OrthoDB" id="8903936at2"/>
<feature type="compositionally biased region" description="Low complexity" evidence="1">
    <location>
        <begin position="146"/>
        <end position="156"/>
    </location>
</feature>
<dbReference type="AlphaFoldDB" id="A0A368XQ73"/>
<protein>
    <submittedName>
        <fullName evidence="2">Uncharacterized protein</fullName>
    </submittedName>
</protein>
<dbReference type="EMBL" id="QPJK01000005">
    <property type="protein sequence ID" value="RCW70162.1"/>
    <property type="molecule type" value="Genomic_DNA"/>
</dbReference>
<evidence type="ECO:0000256" key="1">
    <source>
        <dbReference type="SAM" id="MobiDB-lite"/>
    </source>
</evidence>
<gene>
    <name evidence="2" type="ORF">DES41_105100</name>
</gene>
<accession>A0A368XQ73</accession>
<dbReference type="Proteomes" id="UP000252884">
    <property type="component" value="Unassembled WGS sequence"/>
</dbReference>
<organism evidence="2 3">
    <name type="scientific">Pseudorhodoferax soli</name>
    <dbReference type="NCBI Taxonomy" id="545864"/>
    <lineage>
        <taxon>Bacteria</taxon>
        <taxon>Pseudomonadati</taxon>
        <taxon>Pseudomonadota</taxon>
        <taxon>Betaproteobacteria</taxon>
        <taxon>Burkholderiales</taxon>
        <taxon>Comamonadaceae</taxon>
    </lineage>
</organism>
<comment type="caution">
    <text evidence="2">The sequence shown here is derived from an EMBL/GenBank/DDBJ whole genome shotgun (WGS) entry which is preliminary data.</text>
</comment>